<dbReference type="InterPro" id="IPR052894">
    <property type="entry name" value="AsmA-related"/>
</dbReference>
<sequence>MMTQDSPRPRKPYHRRVSVWIAALVLLYTLAGFAVLPWWLERQVPGELQTRLGWQGSVEDIRFNPYSMSLSVEGLDASDDESRIAGLGALHVNVGFWASLFGPLTLETIEVEQPFVRVDRLPDNRIGLVQDWLENNPPSQEPRDNRPADSEPVPLLFERIAIAGGHVRFRDQAASPSETFEIEPLDLAINDLATYSRPDRGNAGQDRLTAAVGNQTIEWEGQLRLAPVRSKGHLSIGGVQHDTIAHFAEGRIPYHLAGGEVSLESDYAVSLEDGLSLDVREGRITLTGLETRLEAEGRPVTQLDTLTASGIGFQLPRPELTIETVEGSGLLMNLARQSDGSINLLAPFAGASDSGTAPQEPAPASQGGTDRFQWSIGTITLAGSRINWRDDSLSQPATLALTDLSLSLDNLSHRLGEPVPYSLRFATPADGSVTVDGQTTLAPFTLEAAIGVDAVALSPLSPYVQNQVPVSITDGTLDVKGNLDLDDQTPQLTGTFNGRGALTNLALDHPDHDDTWVSWQQLAFEPVEYNIQPARLEIGTVSLTDASAAIQRFADGHTSLDALTPPASGNSDRDTTADESASGEGFVFRIDQFRLAGSQVSITDEAIEPRFRSRLHDLGGTVSGISNVPPQEGTLSLTGRVNDQADLTLNGQLGAIDDSSTSQITVALSNLGLPLLSPYFGRYLGYGIDSGKLALDLNYQLTGTQLDASNNAVLDQLVLGSSIESEQAVNAPIKLGLALLRDTDGRIDVTLPVQGDLASPEFSLGPVLMEAFTTLLVKAASSPFSALGSLADLAGFSGEELGQALFVPGTTELQDGEAAKLPALAKALSQRPGLILNIRANTSESLDGAALREQAVNDQLPVTADTPLTERIAALEALARDRLGESALSARRQSATPDGADAPPPAAWHETLMTALAERQTLAPDALTQLARQRASKLRRALVDEQGVDEDQVFTLAPVTDASGEEDGSAVVVPFSLKPR</sequence>
<dbReference type="GO" id="GO:0005886">
    <property type="term" value="C:plasma membrane"/>
    <property type="evidence" value="ECO:0007669"/>
    <property type="project" value="TreeGrafter"/>
</dbReference>
<dbReference type="Proteomes" id="UP000245887">
    <property type="component" value="Unassembled WGS sequence"/>
</dbReference>
<dbReference type="InterPro" id="IPR008023">
    <property type="entry name" value="DUF748"/>
</dbReference>
<dbReference type="OrthoDB" id="9757969at2"/>
<proteinExistence type="predicted"/>
<comment type="caution">
    <text evidence="3">The sequence shown here is derived from an EMBL/GenBank/DDBJ whole genome shotgun (WGS) entry which is preliminary data.</text>
</comment>
<evidence type="ECO:0000313" key="4">
    <source>
        <dbReference type="Proteomes" id="UP000245887"/>
    </source>
</evidence>
<feature type="transmembrane region" description="Helical" evidence="2">
    <location>
        <begin position="20"/>
        <end position="40"/>
    </location>
</feature>
<protein>
    <submittedName>
        <fullName evidence="3">Uncharacterized protein DUF748</fullName>
    </submittedName>
</protein>
<feature type="region of interest" description="Disordered" evidence="1">
    <location>
        <begin position="886"/>
        <end position="905"/>
    </location>
</feature>
<feature type="region of interest" description="Disordered" evidence="1">
    <location>
        <begin position="559"/>
        <end position="581"/>
    </location>
</feature>
<reference evidence="3 4" key="1">
    <citation type="submission" date="2018-04" db="EMBL/GenBank/DDBJ databases">
        <title>Genomic Encyclopedia of Type Strains, Phase IV (KMG-IV): sequencing the most valuable type-strain genomes for metagenomic binning, comparative biology and taxonomic classification.</title>
        <authorList>
            <person name="Goeker M."/>
        </authorList>
    </citation>
    <scope>NUCLEOTIDE SEQUENCE [LARGE SCALE GENOMIC DNA]</scope>
    <source>
        <strain evidence="3 4">DSM 28688</strain>
    </source>
</reference>
<dbReference type="PANTHER" id="PTHR30441:SF8">
    <property type="entry name" value="DUF748 DOMAIN-CONTAINING PROTEIN"/>
    <property type="match status" value="1"/>
</dbReference>
<dbReference type="Pfam" id="PF05359">
    <property type="entry name" value="DUF748"/>
    <property type="match status" value="2"/>
</dbReference>
<evidence type="ECO:0000256" key="1">
    <source>
        <dbReference type="SAM" id="MobiDB-lite"/>
    </source>
</evidence>
<dbReference type="PANTHER" id="PTHR30441">
    <property type="entry name" value="DUF748 DOMAIN-CONTAINING PROTEIN"/>
    <property type="match status" value="1"/>
</dbReference>
<keyword evidence="2" id="KW-0472">Membrane</keyword>
<accession>A0A2U1CY09</accession>
<gene>
    <name evidence="3" type="ORF">C8D92_10380</name>
</gene>
<keyword evidence="2" id="KW-0812">Transmembrane</keyword>
<dbReference type="RefSeq" id="WP_116918675.1">
    <property type="nucleotide sequence ID" value="NZ_QEKQ01000003.1"/>
</dbReference>
<keyword evidence="2" id="KW-1133">Transmembrane helix</keyword>
<dbReference type="AlphaFoldDB" id="A0A2U1CY09"/>
<evidence type="ECO:0000256" key="2">
    <source>
        <dbReference type="SAM" id="Phobius"/>
    </source>
</evidence>
<dbReference type="EMBL" id="QEKQ01000003">
    <property type="protein sequence ID" value="PVY77395.1"/>
    <property type="molecule type" value="Genomic_DNA"/>
</dbReference>
<name>A0A2U1CY09_9GAMM</name>
<evidence type="ECO:0000313" key="3">
    <source>
        <dbReference type="EMBL" id="PVY77395.1"/>
    </source>
</evidence>
<dbReference type="GO" id="GO:0090313">
    <property type="term" value="P:regulation of protein targeting to membrane"/>
    <property type="evidence" value="ECO:0007669"/>
    <property type="project" value="TreeGrafter"/>
</dbReference>
<organism evidence="3 4">
    <name type="scientific">Tamilnaduibacter salinus</name>
    <dbReference type="NCBI Taxonomy" id="1484056"/>
    <lineage>
        <taxon>Bacteria</taxon>
        <taxon>Pseudomonadati</taxon>
        <taxon>Pseudomonadota</taxon>
        <taxon>Gammaproteobacteria</taxon>
        <taxon>Pseudomonadales</taxon>
        <taxon>Marinobacteraceae</taxon>
        <taxon>Tamilnaduibacter</taxon>
    </lineage>
</organism>